<evidence type="ECO:0000256" key="4">
    <source>
        <dbReference type="ARBA" id="ARBA00022692"/>
    </source>
</evidence>
<evidence type="ECO:0000256" key="3">
    <source>
        <dbReference type="ARBA" id="ARBA00022475"/>
    </source>
</evidence>
<feature type="domain" description="EamA" evidence="8">
    <location>
        <begin position="7"/>
        <end position="145"/>
    </location>
</feature>
<feature type="transmembrane region" description="Helical" evidence="7">
    <location>
        <begin position="246"/>
        <end position="264"/>
    </location>
</feature>
<reference evidence="9" key="1">
    <citation type="submission" date="2022-06" db="EMBL/GenBank/DDBJ databases">
        <title>Vallitalea longa sp. nov., an anaerobic bacterium isolated from marine sediment.</title>
        <authorList>
            <person name="Hirano S."/>
            <person name="Terahara T."/>
            <person name="Mori K."/>
            <person name="Hamada M."/>
            <person name="Matsumoto R."/>
            <person name="Kobayashi T."/>
        </authorList>
    </citation>
    <scope>NUCLEOTIDE SEQUENCE</scope>
    <source>
        <strain evidence="9">SH18-1</strain>
    </source>
</reference>
<feature type="transmembrane region" description="Helical" evidence="7">
    <location>
        <begin position="76"/>
        <end position="99"/>
    </location>
</feature>
<comment type="similarity">
    <text evidence="2">Belongs to the EamA transporter family.</text>
</comment>
<keyword evidence="3" id="KW-1003">Cell membrane</keyword>
<dbReference type="Pfam" id="PF00892">
    <property type="entry name" value="EamA"/>
    <property type="match status" value="2"/>
</dbReference>
<dbReference type="InterPro" id="IPR037185">
    <property type="entry name" value="EmrE-like"/>
</dbReference>
<comment type="subcellular location">
    <subcellularLocation>
        <location evidence="1">Cell membrane</location>
        <topology evidence="1">Multi-pass membrane protein</topology>
    </subcellularLocation>
</comment>
<evidence type="ECO:0000313" key="10">
    <source>
        <dbReference type="Proteomes" id="UP001144256"/>
    </source>
</evidence>
<evidence type="ECO:0000259" key="8">
    <source>
        <dbReference type="Pfam" id="PF00892"/>
    </source>
</evidence>
<keyword evidence="4 7" id="KW-0812">Transmembrane</keyword>
<evidence type="ECO:0000256" key="1">
    <source>
        <dbReference type="ARBA" id="ARBA00004651"/>
    </source>
</evidence>
<organism evidence="9 10">
    <name type="scientific">Vallitalea longa</name>
    <dbReference type="NCBI Taxonomy" id="2936439"/>
    <lineage>
        <taxon>Bacteria</taxon>
        <taxon>Bacillati</taxon>
        <taxon>Bacillota</taxon>
        <taxon>Clostridia</taxon>
        <taxon>Lachnospirales</taxon>
        <taxon>Vallitaleaceae</taxon>
        <taxon>Vallitalea</taxon>
    </lineage>
</organism>
<dbReference type="EMBL" id="BRLB01000002">
    <property type="protein sequence ID" value="GKX28801.1"/>
    <property type="molecule type" value="Genomic_DNA"/>
</dbReference>
<sequence length="295" mass="32334">MQRNYKIAILWAILAATLYSFSSPFSKILLNKIPPTMMAALLYLGAGIGMTIFGAFSRTSNARTNELSLTKDELPYIVSMVVLDIIAPVLLMIGLNTATPENVSLLNNFEIVATSLIALLIFKETITKRLWLSIVLISISSILLSIEDMNSFSFSLGSILVLLACICWGFENNCTRKLSQKDPLQIVIIKGFGSGLGSLIIALVIKEKVTDIKYIAAALVLGFFAYGLSIFFYVHAQRSLGAAKTSAYYAVAPFIGVVLSFIIFRQPPKINFIIALPIMILGTYLTTTDNLHAEE</sequence>
<dbReference type="PANTHER" id="PTHR42920">
    <property type="entry name" value="OS03G0707200 PROTEIN-RELATED"/>
    <property type="match status" value="1"/>
</dbReference>
<dbReference type="SUPFAM" id="SSF103481">
    <property type="entry name" value="Multidrug resistance efflux transporter EmrE"/>
    <property type="match status" value="2"/>
</dbReference>
<dbReference type="InterPro" id="IPR051258">
    <property type="entry name" value="Diverse_Substrate_Transporter"/>
</dbReference>
<protein>
    <submittedName>
        <fullName evidence="9">Membrane protein</fullName>
    </submittedName>
</protein>
<dbReference type="PANTHER" id="PTHR42920:SF11">
    <property type="entry name" value="INNER MEMBRANE PROTEIN YTFF"/>
    <property type="match status" value="1"/>
</dbReference>
<feature type="transmembrane region" description="Helical" evidence="7">
    <location>
        <begin position="152"/>
        <end position="171"/>
    </location>
</feature>
<proteinExistence type="inferred from homology"/>
<evidence type="ECO:0000256" key="2">
    <source>
        <dbReference type="ARBA" id="ARBA00007362"/>
    </source>
</evidence>
<evidence type="ECO:0000313" key="9">
    <source>
        <dbReference type="EMBL" id="GKX28801.1"/>
    </source>
</evidence>
<keyword evidence="5 7" id="KW-1133">Transmembrane helix</keyword>
<feature type="transmembrane region" description="Helical" evidence="7">
    <location>
        <begin position="38"/>
        <end position="56"/>
    </location>
</feature>
<evidence type="ECO:0000256" key="6">
    <source>
        <dbReference type="ARBA" id="ARBA00023136"/>
    </source>
</evidence>
<accession>A0A9W6DDG5</accession>
<dbReference type="GO" id="GO:0005886">
    <property type="term" value="C:plasma membrane"/>
    <property type="evidence" value="ECO:0007669"/>
    <property type="project" value="UniProtKB-SubCell"/>
</dbReference>
<dbReference type="InterPro" id="IPR000620">
    <property type="entry name" value="EamA_dom"/>
</dbReference>
<feature type="transmembrane region" description="Helical" evidence="7">
    <location>
        <begin position="212"/>
        <end position="234"/>
    </location>
</feature>
<evidence type="ECO:0000256" key="7">
    <source>
        <dbReference type="SAM" id="Phobius"/>
    </source>
</evidence>
<dbReference type="AlphaFoldDB" id="A0A9W6DDG5"/>
<dbReference type="Proteomes" id="UP001144256">
    <property type="component" value="Unassembled WGS sequence"/>
</dbReference>
<name>A0A9W6DDG5_9FIRM</name>
<feature type="domain" description="EamA" evidence="8">
    <location>
        <begin position="156"/>
        <end position="287"/>
    </location>
</feature>
<keyword evidence="10" id="KW-1185">Reference proteome</keyword>
<feature type="transmembrane region" description="Helical" evidence="7">
    <location>
        <begin position="183"/>
        <end position="206"/>
    </location>
</feature>
<keyword evidence="6 7" id="KW-0472">Membrane</keyword>
<gene>
    <name evidence="9" type="ORF">SH1V18_12810</name>
</gene>
<evidence type="ECO:0000256" key="5">
    <source>
        <dbReference type="ARBA" id="ARBA00022989"/>
    </source>
</evidence>
<feature type="transmembrane region" description="Helical" evidence="7">
    <location>
        <begin position="105"/>
        <end position="122"/>
    </location>
</feature>
<feature type="transmembrane region" description="Helical" evidence="7">
    <location>
        <begin position="129"/>
        <end position="146"/>
    </location>
</feature>
<comment type="caution">
    <text evidence="9">The sequence shown here is derived from an EMBL/GenBank/DDBJ whole genome shotgun (WGS) entry which is preliminary data.</text>
</comment>